<gene>
    <name evidence="1" type="ORF">I7I52_00364</name>
</gene>
<evidence type="ECO:0000313" key="1">
    <source>
        <dbReference type="EMBL" id="KAG5302657.1"/>
    </source>
</evidence>
<comment type="caution">
    <text evidence="1">The sequence shown here is derived from an EMBL/GenBank/DDBJ whole genome shotgun (WGS) entry which is preliminary data.</text>
</comment>
<proteinExistence type="predicted"/>
<dbReference type="VEuPathDB" id="FungiDB:I7I52_00364"/>
<name>A0A8H8D6I5_AJECA</name>
<evidence type="ECO:0000313" key="2">
    <source>
        <dbReference type="Proteomes" id="UP000670092"/>
    </source>
</evidence>
<dbReference type="EMBL" id="JAEVHI010000001">
    <property type="protein sequence ID" value="KAG5302657.1"/>
    <property type="molecule type" value="Genomic_DNA"/>
</dbReference>
<accession>A0A8H8D6I5</accession>
<reference evidence="1 2" key="1">
    <citation type="submission" date="2021-01" db="EMBL/GenBank/DDBJ databases">
        <title>Chromosome-level genome assembly of a human fungal pathogen reveals clustering of transcriptionally co-regulated genes.</title>
        <authorList>
            <person name="Voorhies M."/>
            <person name="Cohen S."/>
            <person name="Shea T.P."/>
            <person name="Petrus S."/>
            <person name="Munoz J.F."/>
            <person name="Poplawski S."/>
            <person name="Goldman W.E."/>
            <person name="Michael T."/>
            <person name="Cuomo C.A."/>
            <person name="Sil A."/>
            <person name="Beyhan S."/>
        </authorList>
    </citation>
    <scope>NUCLEOTIDE SEQUENCE [LARGE SCALE GENOMIC DNA]</scope>
    <source>
        <strain evidence="1 2">G184AR</strain>
    </source>
</reference>
<organism evidence="1 2">
    <name type="scientific">Ajellomyces capsulatus</name>
    <name type="common">Darling's disease fungus</name>
    <name type="synonym">Histoplasma capsulatum</name>
    <dbReference type="NCBI Taxonomy" id="5037"/>
    <lineage>
        <taxon>Eukaryota</taxon>
        <taxon>Fungi</taxon>
        <taxon>Dikarya</taxon>
        <taxon>Ascomycota</taxon>
        <taxon>Pezizomycotina</taxon>
        <taxon>Eurotiomycetes</taxon>
        <taxon>Eurotiomycetidae</taxon>
        <taxon>Onygenales</taxon>
        <taxon>Ajellomycetaceae</taxon>
        <taxon>Histoplasma</taxon>
    </lineage>
</organism>
<sequence length="170" mass="19747">MKTERKKGRKRMKNFPRRWELHSHNICQPKARLTEHSPSDLRHWCTHPTTKLYSSWLQPFFLSLYSIAADLNEYLRRSLSLLASPSFSAGNCYTLINWTRTGAFAAGRKPKSALKNSSFAYIRPILTSSFRKKLKRGSKSTSLAEKIILIGILDINFFRVLFHEMWVSIP</sequence>
<dbReference type="AlphaFoldDB" id="A0A8H8D6I5"/>
<dbReference type="Proteomes" id="UP000670092">
    <property type="component" value="Unassembled WGS sequence"/>
</dbReference>
<protein>
    <submittedName>
        <fullName evidence="1">Uncharacterized protein</fullName>
    </submittedName>
</protein>